<dbReference type="InterPro" id="IPR023612">
    <property type="entry name" value="Peptidase_M4"/>
</dbReference>
<feature type="domain" description="FTP" evidence="13">
    <location>
        <begin position="61"/>
        <end position="102"/>
    </location>
</feature>
<evidence type="ECO:0000256" key="5">
    <source>
        <dbReference type="ARBA" id="ARBA00022801"/>
    </source>
</evidence>
<dbReference type="GO" id="GO:0046872">
    <property type="term" value="F:metal ion binding"/>
    <property type="evidence" value="ECO:0007669"/>
    <property type="project" value="UniProtKB-UniRule"/>
</dbReference>
<dbReference type="SUPFAM" id="SSF55486">
    <property type="entry name" value="Metalloproteases ('zincins'), catalytic domain"/>
    <property type="match status" value="1"/>
</dbReference>
<dbReference type="PANTHER" id="PTHR33794:SF1">
    <property type="entry name" value="BACILLOLYSIN"/>
    <property type="match status" value="1"/>
</dbReference>
<comment type="subcellular location">
    <subcellularLocation>
        <location evidence="10">Secreted</location>
    </subcellularLocation>
</comment>
<dbReference type="GO" id="GO:0004222">
    <property type="term" value="F:metalloendopeptidase activity"/>
    <property type="evidence" value="ECO:0007669"/>
    <property type="project" value="UniProtKB-UniRule"/>
</dbReference>
<comment type="caution">
    <text evidence="14">The sequence shown here is derived from an EMBL/GenBank/DDBJ whole genome shotgun (WGS) entry which is preliminary data.</text>
</comment>
<evidence type="ECO:0000259" key="12">
    <source>
        <dbReference type="Pfam" id="PF02868"/>
    </source>
</evidence>
<keyword evidence="3" id="KW-0479">Metal-binding</keyword>
<feature type="chain" id="PRO_5023149896" description="Neutral metalloproteinase" evidence="10">
    <location>
        <begin position="25"/>
        <end position="530"/>
    </location>
</feature>
<evidence type="ECO:0000256" key="4">
    <source>
        <dbReference type="ARBA" id="ARBA00022729"/>
    </source>
</evidence>
<keyword evidence="15" id="KW-1185">Reference proteome</keyword>
<dbReference type="AlphaFoldDB" id="A0A4S3K9B3"/>
<dbReference type="PRINTS" id="PR00730">
    <property type="entry name" value="THERMOLYSIN"/>
</dbReference>
<feature type="signal peptide" evidence="10">
    <location>
        <begin position="1"/>
        <end position="24"/>
    </location>
</feature>
<dbReference type="InterPro" id="IPR011096">
    <property type="entry name" value="FTP_domain"/>
</dbReference>
<evidence type="ECO:0000259" key="13">
    <source>
        <dbReference type="Pfam" id="PF07504"/>
    </source>
</evidence>
<dbReference type="InterPro" id="IPR027268">
    <property type="entry name" value="Peptidase_M4/M1_CTD_sf"/>
</dbReference>
<dbReference type="Gene3D" id="3.10.170.10">
    <property type="match status" value="1"/>
</dbReference>
<dbReference type="InterPro" id="IPR050728">
    <property type="entry name" value="Zinc_Metalloprotease_M4"/>
</dbReference>
<dbReference type="EMBL" id="MWIO01000068">
    <property type="protein sequence ID" value="THD04892.1"/>
    <property type="molecule type" value="Genomic_DNA"/>
</dbReference>
<feature type="active site" description="Proton donor" evidence="9">
    <location>
        <position position="453"/>
    </location>
</feature>
<evidence type="ECO:0000256" key="2">
    <source>
        <dbReference type="ARBA" id="ARBA00022670"/>
    </source>
</evidence>
<dbReference type="Gene3D" id="1.10.390.10">
    <property type="entry name" value="Neutral Protease Domain 2"/>
    <property type="match status" value="1"/>
</dbReference>
<dbReference type="GO" id="GO:0005576">
    <property type="term" value="C:extracellular region"/>
    <property type="evidence" value="ECO:0007669"/>
    <property type="project" value="UniProtKB-SubCell"/>
</dbReference>
<dbReference type="Proteomes" id="UP000306317">
    <property type="component" value="Unassembled WGS sequence"/>
</dbReference>
<dbReference type="GO" id="GO:0006508">
    <property type="term" value="P:proteolysis"/>
    <property type="evidence" value="ECO:0007669"/>
    <property type="project" value="UniProtKB-KW"/>
</dbReference>
<name>A0A4S3K9B3_9GAMM</name>
<evidence type="ECO:0000256" key="1">
    <source>
        <dbReference type="ARBA" id="ARBA00009388"/>
    </source>
</evidence>
<gene>
    <name evidence="14" type="ORF">B1991_16885</name>
</gene>
<dbReference type="InterPro" id="IPR013856">
    <property type="entry name" value="Peptidase_M4_domain"/>
</dbReference>
<keyword evidence="2 10" id="KW-0645">Protease</keyword>
<dbReference type="OrthoDB" id="5378341at2"/>
<dbReference type="Pfam" id="PF01447">
    <property type="entry name" value="Peptidase_M4"/>
    <property type="match status" value="1"/>
</dbReference>
<keyword evidence="6 10" id="KW-0862">Zinc</keyword>
<feature type="domain" description="Peptidase M4 C-terminal" evidence="12">
    <location>
        <begin position="374"/>
        <end position="525"/>
    </location>
</feature>
<evidence type="ECO:0000313" key="15">
    <source>
        <dbReference type="Proteomes" id="UP000306317"/>
    </source>
</evidence>
<comment type="similarity">
    <text evidence="1 10">Belongs to the peptidase M4 family.</text>
</comment>
<proteinExistence type="inferred from homology"/>
<dbReference type="PANTHER" id="PTHR33794">
    <property type="entry name" value="BACILLOLYSIN"/>
    <property type="match status" value="1"/>
</dbReference>
<feature type="domain" description="Peptidase M4" evidence="11">
    <location>
        <begin position="230"/>
        <end position="371"/>
    </location>
</feature>
<dbReference type="Pfam" id="PF07504">
    <property type="entry name" value="FTP"/>
    <property type="match status" value="1"/>
</dbReference>
<accession>A0A4S3K9B3</accession>
<evidence type="ECO:0000256" key="7">
    <source>
        <dbReference type="ARBA" id="ARBA00023049"/>
    </source>
</evidence>
<keyword evidence="5 10" id="KW-0378">Hydrolase</keyword>
<keyword evidence="10" id="KW-0964">Secreted</keyword>
<comment type="function">
    <text evidence="10">Extracellular zinc metalloprotease.</text>
</comment>
<dbReference type="PROSITE" id="PS51257">
    <property type="entry name" value="PROKAR_LIPOPROTEIN"/>
    <property type="match status" value="1"/>
</dbReference>
<evidence type="ECO:0000256" key="8">
    <source>
        <dbReference type="ARBA" id="ARBA00023145"/>
    </source>
</evidence>
<organism evidence="14 15">
    <name type="scientific">Rhodanobacter lindaniclasticus</name>
    <dbReference type="NCBI Taxonomy" id="75310"/>
    <lineage>
        <taxon>Bacteria</taxon>
        <taxon>Pseudomonadati</taxon>
        <taxon>Pseudomonadota</taxon>
        <taxon>Gammaproteobacteria</taxon>
        <taxon>Lysobacterales</taxon>
        <taxon>Rhodanobacteraceae</taxon>
        <taxon>Rhodanobacter</taxon>
    </lineage>
</organism>
<dbReference type="Pfam" id="PF02868">
    <property type="entry name" value="Peptidase_M4_C"/>
    <property type="match status" value="1"/>
</dbReference>
<keyword evidence="7 10" id="KW-0482">Metalloprotease</keyword>
<dbReference type="InterPro" id="IPR001570">
    <property type="entry name" value="Peptidase_M4_C_domain"/>
</dbReference>
<protein>
    <recommendedName>
        <fullName evidence="10">Neutral metalloproteinase</fullName>
        <ecNumber evidence="10">3.4.24.-</ecNumber>
    </recommendedName>
</protein>
<feature type="active site" evidence="9">
    <location>
        <position position="364"/>
    </location>
</feature>
<evidence type="ECO:0000256" key="3">
    <source>
        <dbReference type="ARBA" id="ARBA00022723"/>
    </source>
</evidence>
<dbReference type="EC" id="3.4.24.-" evidence="10"/>
<dbReference type="RefSeq" id="WP_136259864.1">
    <property type="nucleotide sequence ID" value="NZ_MWIO01000068.1"/>
</dbReference>
<evidence type="ECO:0000256" key="9">
    <source>
        <dbReference type="PIRSR" id="PIRSR623612-1"/>
    </source>
</evidence>
<keyword evidence="4 10" id="KW-0732">Signal</keyword>
<evidence type="ECO:0000313" key="14">
    <source>
        <dbReference type="EMBL" id="THD04892.1"/>
    </source>
</evidence>
<keyword evidence="8" id="KW-0865">Zymogen</keyword>
<comment type="cofactor">
    <cofactor evidence="10">
        <name>Zn(2+)</name>
        <dbReference type="ChEBI" id="CHEBI:29105"/>
    </cofactor>
</comment>
<dbReference type="CDD" id="cd09597">
    <property type="entry name" value="M4_TLP"/>
    <property type="match status" value="1"/>
</dbReference>
<evidence type="ECO:0000256" key="6">
    <source>
        <dbReference type="ARBA" id="ARBA00022833"/>
    </source>
</evidence>
<dbReference type="Gene3D" id="3.10.450.490">
    <property type="match status" value="1"/>
</dbReference>
<dbReference type="Gene3D" id="3.10.450.40">
    <property type="match status" value="1"/>
</dbReference>
<sequence>MLNKKLVAALVLALGGVTAGSCLAATPLHIHAGAMGRIAPATLANRLGLGTDASFVAERQLRTAHGTLKSRERQTWRGVPVYGRSVVVERNTRGAVLSVAGSAERDIGAQLATAQPRLTAAAATAALRRHRGDTSLAARNLASELFVYPQAGAAPRLTYRVSYVLDNHGQPTRPTAIVDANTGAVLKQWDGLTHGRRPPGGGSAPTAVTATGPGGNTLTGLYNYDNSGPGRERLDAVRTGSVCYLQSANVATYNLGGGQRVTQWSFGCPGSNPALWLSQGDAINGAYSPINDAHHFGGVVHDMYSSWFGEPPLTNADGSAMQLSMWVHYGTNYENAFWDGSEMVFGDGDQYFFPFVVLDVTGHEISHGFTEQHSGLEYTGQSGGMNEAFSDMAGEAVKYFDRGSNDFMVGADMVKPATVPLLGMAALRDMCTPSNDGASIDSARDYNDALDVHYTSGVYNRAFCLLARTGGWNTRKAFEVFHDANALYWGPQETFDGGACGVEQAATDRGYAEADVAAAFEAVDVACPAH</sequence>
<reference evidence="14 15" key="1">
    <citation type="submission" date="2017-02" db="EMBL/GenBank/DDBJ databases">
        <title>Whole genome sequencing of Rhodanobacter lindaniclasticus DSM 17932.</title>
        <authorList>
            <person name="Kumar S."/>
            <person name="Patil P."/>
            <person name="Patil P.B."/>
        </authorList>
    </citation>
    <scope>NUCLEOTIDE SEQUENCE [LARGE SCALE GENOMIC DNA]</scope>
    <source>
        <strain evidence="14 15">DSM 17932</strain>
    </source>
</reference>
<evidence type="ECO:0000256" key="10">
    <source>
        <dbReference type="RuleBase" id="RU366073"/>
    </source>
</evidence>
<evidence type="ECO:0000259" key="11">
    <source>
        <dbReference type="Pfam" id="PF01447"/>
    </source>
</evidence>